<dbReference type="AlphaFoldDB" id="A0A7I9VS03"/>
<dbReference type="GO" id="GO:0000160">
    <property type="term" value="P:phosphorelay signal transduction system"/>
    <property type="evidence" value="ECO:0007669"/>
    <property type="project" value="InterPro"/>
</dbReference>
<evidence type="ECO:0000256" key="1">
    <source>
        <dbReference type="ARBA" id="ARBA00022553"/>
    </source>
</evidence>
<feature type="modified residue" description="4-aspartylphosphate" evidence="2">
    <location>
        <position position="52"/>
    </location>
</feature>
<dbReference type="Pfam" id="PF00072">
    <property type="entry name" value="Response_reg"/>
    <property type="match status" value="2"/>
</dbReference>
<keyword evidence="5" id="KW-1185">Reference proteome</keyword>
<evidence type="ECO:0000313" key="4">
    <source>
        <dbReference type="EMBL" id="GEJ59216.1"/>
    </source>
</evidence>
<sequence length="390" mass="42079">MPTVLTVDDSRAVRTIVSKQVKDLGFEVVEAEDGVQGLAKLGECQFDLVILDVTMPNMDGPTMLGKMRDAGNLTPVIMLTSESKRSIIAGAMKSGITDYILKPFKPEELRNKILSVLQGGGGVEDVVASDQPGGAPAAGISPSAPAPREGAAKQFCDVMVVDDMENVHKRLRGMLPNHLGMNGFTSAQSALASAREKVYRVVLVDTEIPDVNSAVLAQQIKVLQPHAAFVALALRTNAPEQSKELRDQGFGDVLYKPFTQDHVDDFLVQYFDNQEFLTSEDNLLKVAPFLGKPERLDRYFARLAQLFPGVLNKVASACYEEVVLDLAQVPTQGDRLPKLLVSVAGQAKEVGMTMTVVGPAEIKKVLASFEETSGMKYFASVQEARAAAAA</sequence>
<evidence type="ECO:0000259" key="3">
    <source>
        <dbReference type="PROSITE" id="PS50110"/>
    </source>
</evidence>
<gene>
    <name evidence="4" type="ORF">AMYX_39570</name>
</gene>
<protein>
    <recommendedName>
        <fullName evidence="3">Response regulatory domain-containing protein</fullName>
    </recommendedName>
</protein>
<dbReference type="SMART" id="SM00448">
    <property type="entry name" value="REC"/>
    <property type="match status" value="2"/>
</dbReference>
<feature type="domain" description="Response regulatory" evidence="3">
    <location>
        <begin position="157"/>
        <end position="271"/>
    </location>
</feature>
<feature type="domain" description="Response regulatory" evidence="3">
    <location>
        <begin position="3"/>
        <end position="117"/>
    </location>
</feature>
<dbReference type="Proteomes" id="UP000503640">
    <property type="component" value="Unassembled WGS sequence"/>
</dbReference>
<dbReference type="InterPro" id="IPR050595">
    <property type="entry name" value="Bact_response_regulator"/>
</dbReference>
<feature type="modified residue" description="4-aspartylphosphate" evidence="2">
    <location>
        <position position="205"/>
    </location>
</feature>
<dbReference type="RefSeq" id="WP_176068491.1">
    <property type="nucleotide sequence ID" value="NZ_BJTG01000011.1"/>
</dbReference>
<name>A0A7I9VS03_9BACT</name>
<reference evidence="5" key="1">
    <citation type="journal article" date="2020" name="Appl. Environ. Microbiol.">
        <title>Diazotrophic Anaeromyxobacter Isolates from Soils.</title>
        <authorList>
            <person name="Masuda Y."/>
            <person name="Yamanaka H."/>
            <person name="Xu Z.X."/>
            <person name="Shiratori Y."/>
            <person name="Aono T."/>
            <person name="Amachi S."/>
            <person name="Senoo K."/>
            <person name="Itoh H."/>
        </authorList>
    </citation>
    <scope>NUCLEOTIDE SEQUENCE [LARGE SCALE GENOMIC DNA]</scope>
    <source>
        <strain evidence="5">R267</strain>
    </source>
</reference>
<accession>A0A7I9VS03</accession>
<organism evidence="4 5">
    <name type="scientific">Anaeromyxobacter diazotrophicus</name>
    <dbReference type="NCBI Taxonomy" id="2590199"/>
    <lineage>
        <taxon>Bacteria</taxon>
        <taxon>Pseudomonadati</taxon>
        <taxon>Myxococcota</taxon>
        <taxon>Myxococcia</taxon>
        <taxon>Myxococcales</taxon>
        <taxon>Cystobacterineae</taxon>
        <taxon>Anaeromyxobacteraceae</taxon>
        <taxon>Anaeromyxobacter</taxon>
    </lineage>
</organism>
<dbReference type="InterPro" id="IPR001789">
    <property type="entry name" value="Sig_transdc_resp-reg_receiver"/>
</dbReference>
<keyword evidence="1 2" id="KW-0597">Phosphoprotein</keyword>
<evidence type="ECO:0000313" key="5">
    <source>
        <dbReference type="Proteomes" id="UP000503640"/>
    </source>
</evidence>
<dbReference type="PROSITE" id="PS50110">
    <property type="entry name" value="RESPONSE_REGULATORY"/>
    <property type="match status" value="2"/>
</dbReference>
<dbReference type="EMBL" id="BJTG01000011">
    <property type="protein sequence ID" value="GEJ59216.1"/>
    <property type="molecule type" value="Genomic_DNA"/>
</dbReference>
<dbReference type="PANTHER" id="PTHR44591:SF3">
    <property type="entry name" value="RESPONSE REGULATORY DOMAIN-CONTAINING PROTEIN"/>
    <property type="match status" value="1"/>
</dbReference>
<dbReference type="InterPro" id="IPR011006">
    <property type="entry name" value="CheY-like_superfamily"/>
</dbReference>
<proteinExistence type="predicted"/>
<dbReference type="PANTHER" id="PTHR44591">
    <property type="entry name" value="STRESS RESPONSE REGULATOR PROTEIN 1"/>
    <property type="match status" value="1"/>
</dbReference>
<dbReference type="SUPFAM" id="SSF52172">
    <property type="entry name" value="CheY-like"/>
    <property type="match status" value="2"/>
</dbReference>
<dbReference type="Gene3D" id="3.40.50.2300">
    <property type="match status" value="2"/>
</dbReference>
<evidence type="ECO:0000256" key="2">
    <source>
        <dbReference type="PROSITE-ProRule" id="PRU00169"/>
    </source>
</evidence>
<comment type="caution">
    <text evidence="4">The sequence shown here is derived from an EMBL/GenBank/DDBJ whole genome shotgun (WGS) entry which is preliminary data.</text>
</comment>